<organism evidence="1 2">
    <name type="scientific">Caenorhabditis briggsae</name>
    <dbReference type="NCBI Taxonomy" id="6238"/>
    <lineage>
        <taxon>Eukaryota</taxon>
        <taxon>Metazoa</taxon>
        <taxon>Ecdysozoa</taxon>
        <taxon>Nematoda</taxon>
        <taxon>Chromadorea</taxon>
        <taxon>Rhabditida</taxon>
        <taxon>Rhabditina</taxon>
        <taxon>Rhabditomorpha</taxon>
        <taxon>Rhabditoidea</taxon>
        <taxon>Rhabditidae</taxon>
        <taxon>Peloderinae</taxon>
        <taxon>Caenorhabditis</taxon>
    </lineage>
</organism>
<gene>
    <name evidence="1" type="ORF">CBG27747</name>
    <name evidence="1" type="ORF">CBG_27747</name>
</gene>
<dbReference type="Proteomes" id="UP000008549">
    <property type="component" value="Unassembled WGS sequence"/>
</dbReference>
<accession>B6IJ45</accession>
<evidence type="ECO:0000313" key="1">
    <source>
        <dbReference type="EMBL" id="CAS00025.1"/>
    </source>
</evidence>
<dbReference type="RefSeq" id="XP_045099586.1">
    <property type="nucleotide sequence ID" value="XM_045239749.1"/>
</dbReference>
<reference evidence="1 2" key="2">
    <citation type="journal article" date="2011" name="PLoS Genet.">
        <title>Caenorhabditis briggsae recombinant inbred line genotypes reveal inter-strain incompatibility and the evolution of recombination.</title>
        <authorList>
            <person name="Ross J.A."/>
            <person name="Koboldt D.C."/>
            <person name="Staisch J.E."/>
            <person name="Chamberlin H.M."/>
            <person name="Gupta B.P."/>
            <person name="Miller R.D."/>
            <person name="Baird S.E."/>
            <person name="Haag E.S."/>
        </authorList>
    </citation>
    <scope>NUCLEOTIDE SEQUENCE [LARGE SCALE GENOMIC DNA]</scope>
    <source>
        <strain evidence="1 2">AF16</strain>
    </source>
</reference>
<sequence>MCRRRGPLNHFLF</sequence>
<dbReference type="CTD" id="68919196"/>
<proteinExistence type="predicted"/>
<evidence type="ECO:0000313" key="2">
    <source>
        <dbReference type="Proteomes" id="UP000008549"/>
    </source>
</evidence>
<dbReference type="KEGG" id="cbr:CBG_27747"/>
<dbReference type="EMBL" id="HE600983">
    <property type="protein sequence ID" value="CAS00025.1"/>
    <property type="molecule type" value="Genomic_DNA"/>
</dbReference>
<dbReference type="GeneID" id="68919196"/>
<keyword evidence="2" id="KW-1185">Reference proteome</keyword>
<protein>
    <submittedName>
        <fullName evidence="1">Protein CBG27747</fullName>
    </submittedName>
</protein>
<reference evidence="1 2" key="1">
    <citation type="journal article" date="2003" name="PLoS Biol.">
        <title>The genome sequence of Caenorhabditis briggsae: a platform for comparative genomics.</title>
        <authorList>
            <person name="Stein L.D."/>
            <person name="Bao Z."/>
            <person name="Blasiar D."/>
            <person name="Blumenthal T."/>
            <person name="Brent M.R."/>
            <person name="Chen N."/>
            <person name="Chinwalla A."/>
            <person name="Clarke L."/>
            <person name="Clee C."/>
            <person name="Coghlan A."/>
            <person name="Coulson A."/>
            <person name="D'Eustachio P."/>
            <person name="Fitch D.H."/>
            <person name="Fulton L.A."/>
            <person name="Fulton R.E."/>
            <person name="Griffiths-Jones S."/>
            <person name="Harris T.W."/>
            <person name="Hillier L.W."/>
            <person name="Kamath R."/>
            <person name="Kuwabara P.E."/>
            <person name="Mardis E.R."/>
            <person name="Marra M.A."/>
            <person name="Miner T.L."/>
            <person name="Minx P."/>
            <person name="Mullikin J.C."/>
            <person name="Plumb R.W."/>
            <person name="Rogers J."/>
            <person name="Schein J.E."/>
            <person name="Sohrmann M."/>
            <person name="Spieth J."/>
            <person name="Stajich J.E."/>
            <person name="Wei C."/>
            <person name="Willey D."/>
            <person name="Wilson R.K."/>
            <person name="Durbin R."/>
            <person name="Waterston R.H."/>
        </authorList>
    </citation>
    <scope>NUCLEOTIDE SEQUENCE [LARGE SCALE GENOMIC DNA]</scope>
    <source>
        <strain evidence="1 2">AF16</strain>
    </source>
</reference>
<dbReference type="InParanoid" id="B6IJ45"/>
<name>B6IJ45_CAEBR</name>